<dbReference type="InterPro" id="IPR029044">
    <property type="entry name" value="Nucleotide-diphossugar_trans"/>
</dbReference>
<dbReference type="PANTHER" id="PTHR43777:SF1">
    <property type="entry name" value="MOLYBDENUM COFACTOR CYTIDYLYLTRANSFERASE"/>
    <property type="match status" value="1"/>
</dbReference>
<dbReference type="SUPFAM" id="SSF53448">
    <property type="entry name" value="Nucleotide-diphospho-sugar transferases"/>
    <property type="match status" value="1"/>
</dbReference>
<dbReference type="Pfam" id="PF12804">
    <property type="entry name" value="NTP_transf_3"/>
    <property type="match status" value="1"/>
</dbReference>
<dbReference type="EMBL" id="QGDL01000004">
    <property type="protein sequence ID" value="PWJ30223.1"/>
    <property type="molecule type" value="Genomic_DNA"/>
</dbReference>
<dbReference type="Gene3D" id="1.10.10.10">
    <property type="entry name" value="Winged helix-like DNA-binding domain superfamily/Winged helix DNA-binding domain"/>
    <property type="match status" value="1"/>
</dbReference>
<dbReference type="InterPro" id="IPR036390">
    <property type="entry name" value="WH_DNA-bd_sf"/>
</dbReference>
<evidence type="ECO:0000313" key="3">
    <source>
        <dbReference type="EMBL" id="PWJ30223.1"/>
    </source>
</evidence>
<gene>
    <name evidence="3" type="ORF">A8806_10490</name>
</gene>
<proteinExistence type="predicted"/>
<sequence length="314" mass="35156">MKKTGAVIVAAGQSLRMKDFKPMLPFGDSTIAIHIVTMLKKLGVDPVVVVTGYRARELQEHLFYTGVQFVKNERYETTEMFDSVVLGVRKIAGECERILIMPADIPAIKPETMRQVLMIDGKIVRTIYHGKHGHPIIMHRDVAESLMKYDGGGGLMGAVRASQIPVTDVEVEDEGVCRDIDTKDEYQELLEWNYGRGEGYPVRPKAQVKLMANKAFFGPGIYQLMELLGQTGSLQEACLQMGLSYSKGSRIIKEAERQLGFPLTERWTGGQGGGGSRLTKEGKKLVENYRDMVSEVQAYTDEVYQKYFGKGFRD</sequence>
<dbReference type="AlphaFoldDB" id="A0A2Y9BCH4"/>
<dbReference type="PANTHER" id="PTHR43777">
    <property type="entry name" value="MOLYBDENUM COFACTOR CYTIDYLYLTRANSFERASE"/>
    <property type="match status" value="1"/>
</dbReference>
<dbReference type="CDD" id="cd04182">
    <property type="entry name" value="GT_2_like_f"/>
    <property type="match status" value="1"/>
</dbReference>
<organism evidence="3 4">
    <name type="scientific">Faecalicatena orotica</name>
    <dbReference type="NCBI Taxonomy" id="1544"/>
    <lineage>
        <taxon>Bacteria</taxon>
        <taxon>Bacillati</taxon>
        <taxon>Bacillota</taxon>
        <taxon>Clostridia</taxon>
        <taxon>Lachnospirales</taxon>
        <taxon>Lachnospiraceae</taxon>
        <taxon>Faecalicatena</taxon>
    </lineage>
</organism>
<dbReference type="SUPFAM" id="SSF46785">
    <property type="entry name" value="Winged helix' DNA-binding domain"/>
    <property type="match status" value="1"/>
</dbReference>
<evidence type="ECO:0000313" key="4">
    <source>
        <dbReference type="Proteomes" id="UP000245845"/>
    </source>
</evidence>
<dbReference type="Pfam" id="PF00126">
    <property type="entry name" value="HTH_1"/>
    <property type="match status" value="1"/>
</dbReference>
<dbReference type="InterPro" id="IPR025877">
    <property type="entry name" value="MobA-like_NTP_Trfase"/>
</dbReference>
<dbReference type="Proteomes" id="UP000245845">
    <property type="component" value="Unassembled WGS sequence"/>
</dbReference>
<dbReference type="Gene3D" id="3.90.550.10">
    <property type="entry name" value="Spore Coat Polysaccharide Biosynthesis Protein SpsA, Chain A"/>
    <property type="match status" value="1"/>
</dbReference>
<comment type="caution">
    <text evidence="3">The sequence shown here is derived from an EMBL/GenBank/DDBJ whole genome shotgun (WGS) entry which is preliminary data.</text>
</comment>
<name>A0A2Y9BCH4_9FIRM</name>
<dbReference type="InterPro" id="IPR000847">
    <property type="entry name" value="LysR_HTH_N"/>
</dbReference>
<feature type="domain" description="HTH lysR-type" evidence="1">
    <location>
        <begin position="228"/>
        <end position="283"/>
    </location>
</feature>
<dbReference type="GO" id="GO:0016779">
    <property type="term" value="F:nucleotidyltransferase activity"/>
    <property type="evidence" value="ECO:0007669"/>
    <property type="project" value="UniProtKB-ARBA"/>
</dbReference>
<accession>A0A2Y9BCH4</accession>
<reference evidence="3 4" key="1">
    <citation type="submission" date="2018-05" db="EMBL/GenBank/DDBJ databases">
        <title>The Hungate 1000. A catalogue of reference genomes from the rumen microbiome.</title>
        <authorList>
            <person name="Kelly W."/>
        </authorList>
    </citation>
    <scope>NUCLEOTIDE SEQUENCE [LARGE SCALE GENOMIC DNA]</scope>
    <source>
        <strain evidence="3 4">NLAE-zl-C242</strain>
    </source>
</reference>
<evidence type="ECO:0000259" key="1">
    <source>
        <dbReference type="Pfam" id="PF00126"/>
    </source>
</evidence>
<protein>
    <submittedName>
        <fullName evidence="3">Molybdate transport repressor ModE-like protein</fullName>
    </submittedName>
</protein>
<feature type="domain" description="MobA-like NTP transferase" evidence="2">
    <location>
        <begin position="6"/>
        <end position="160"/>
    </location>
</feature>
<dbReference type="GO" id="GO:0003700">
    <property type="term" value="F:DNA-binding transcription factor activity"/>
    <property type="evidence" value="ECO:0007669"/>
    <property type="project" value="InterPro"/>
</dbReference>
<keyword evidence="4" id="KW-1185">Reference proteome</keyword>
<evidence type="ECO:0000259" key="2">
    <source>
        <dbReference type="Pfam" id="PF12804"/>
    </source>
</evidence>
<dbReference type="RefSeq" id="WP_109730661.1">
    <property type="nucleotide sequence ID" value="NZ_BAAACK010000019.1"/>
</dbReference>
<dbReference type="OrthoDB" id="285216at2"/>
<dbReference type="InterPro" id="IPR036388">
    <property type="entry name" value="WH-like_DNA-bd_sf"/>
</dbReference>